<dbReference type="GO" id="GO:0015031">
    <property type="term" value="P:protein transport"/>
    <property type="evidence" value="ECO:0007669"/>
    <property type="project" value="UniProtKB-KW"/>
</dbReference>
<dbReference type="VEuPathDB" id="FungiDB:CD36_07300"/>
<dbReference type="RefSeq" id="XP_002417380.1">
    <property type="nucleotide sequence ID" value="XM_002417335.1"/>
</dbReference>
<evidence type="ECO:0000256" key="6">
    <source>
        <dbReference type="ARBA" id="ARBA00023034"/>
    </source>
</evidence>
<dbReference type="InterPro" id="IPR033370">
    <property type="entry name" value="COG1"/>
</dbReference>
<dbReference type="PANTHER" id="PTHR31658:SF0">
    <property type="entry name" value="CONSERVED OLIGOMERIC GOLGI COMPLEX SUBUNIT 1"/>
    <property type="match status" value="1"/>
</dbReference>
<feature type="region of interest" description="Disordered" evidence="8">
    <location>
        <begin position="783"/>
        <end position="896"/>
    </location>
</feature>
<reference evidence="10 11" key="1">
    <citation type="journal article" date="2009" name="Genome Res.">
        <title>Comparative genomics of the fungal pathogens Candida dubliniensis and Candida albicans.</title>
        <authorList>
            <person name="Jackson A.P."/>
            <person name="Gamble J.A."/>
            <person name="Yeomans T."/>
            <person name="Moran G.P."/>
            <person name="Saunders D."/>
            <person name="Harris D."/>
            <person name="Aslett M."/>
            <person name="Barrell J.F."/>
            <person name="Butler G."/>
            <person name="Citiulo F."/>
            <person name="Coleman D.C."/>
            <person name="de Groot P.W.J."/>
            <person name="Goodwin T.J."/>
            <person name="Quail M.A."/>
            <person name="McQuillan J."/>
            <person name="Munro C.A."/>
            <person name="Pain A."/>
            <person name="Poulter R.T."/>
            <person name="Rajandream M.A."/>
            <person name="Renauld H."/>
            <person name="Spiering M.J."/>
            <person name="Tivey A."/>
            <person name="Gow N.A.R."/>
            <person name="Barrell B."/>
            <person name="Sullivan D.J."/>
            <person name="Berriman M."/>
        </authorList>
    </citation>
    <scope>NUCLEOTIDE SEQUENCE [LARGE SCALE GENOMIC DNA]</scope>
    <source>
        <strain evidence="11">CD36 / ATCC MYA-646 / CBS 7987 / NCPF 3949 / NRRL Y-17841</strain>
    </source>
</reference>
<dbReference type="OrthoDB" id="46189at2759"/>
<dbReference type="eggNOG" id="ENOG502SWM7">
    <property type="taxonomic scope" value="Eukaryota"/>
</dbReference>
<keyword evidence="7" id="KW-0472">Membrane</keyword>
<evidence type="ECO:0000256" key="3">
    <source>
        <dbReference type="ARBA" id="ARBA00020978"/>
    </source>
</evidence>
<dbReference type="HOGENOM" id="CLU_319848_0_0_1"/>
<comment type="subcellular location">
    <subcellularLocation>
        <location evidence="1">Golgi apparatus membrane</location>
        <topology evidence="1">Peripheral membrane protein</topology>
    </subcellularLocation>
</comment>
<evidence type="ECO:0000256" key="1">
    <source>
        <dbReference type="ARBA" id="ARBA00004395"/>
    </source>
</evidence>
<feature type="compositionally biased region" description="Basic and acidic residues" evidence="8">
    <location>
        <begin position="783"/>
        <end position="839"/>
    </location>
</feature>
<keyword evidence="6" id="KW-0333">Golgi apparatus</keyword>
<accession>B9W8G0</accession>
<keyword evidence="5" id="KW-0653">Protein transport</keyword>
<evidence type="ECO:0000256" key="7">
    <source>
        <dbReference type="ARBA" id="ARBA00023136"/>
    </source>
</evidence>
<evidence type="ECO:0000256" key="4">
    <source>
        <dbReference type="ARBA" id="ARBA00022448"/>
    </source>
</evidence>
<dbReference type="GO" id="GO:0000139">
    <property type="term" value="C:Golgi membrane"/>
    <property type="evidence" value="ECO:0007669"/>
    <property type="project" value="UniProtKB-SubCell"/>
</dbReference>
<evidence type="ECO:0000256" key="8">
    <source>
        <dbReference type="SAM" id="MobiDB-lite"/>
    </source>
</evidence>
<dbReference type="KEGG" id="cdu:CD36_07300"/>
<sequence>MATTRHRQSSTSTLEDDVNSYSDVDEIFTKLNISQIHQLNKKYRNIIEETKSNLHDLVGNKYRDLIKIAEDIGDMYQHSSDIDLKVQQLSYKPTKFVSIYSDNYGKFDSYMRKQNALQSQKDSRSIIVRNVINKKLRKLDQKIKLGKSPLVHTSNFIYYAKVYYTIEKAFSDIINTDNNIREKYHELKRNFKNYLEYEISAYNLPESILHANDKFKFNQRLNTKELIMRNPQVLLQEDLDLEFEEEDIEAEEEQEDTETVRNSENAFEVDEAVNSKLESYDRNTSALTNYLISYTILTGESNLTKSKFVELRYLFLQELFKQLDNESQLDHINFYLIFKYLEHTFVYFDNCFHKTTSDYHRLLSHVTKPWNATALIGHRVWIEDKLIEFDRATPNTPFDKLRKFTEISNLLFQFVLNILPQENTFENLSLTVFIFHNFLVSLKKLQDSLEISGMDSKFILLISQTNLLFDLLTKVSSFMNSSYLKHVSYLTEEGGLSQIISKNLQSDAPNTEILQLFTPEFVNLMDHDIDKYINIISKTQESQNSGDAISALNAWFERCGKYLKIVNHDSKNLSISKLDVYRCIPHLHTLLSNISWGEFTVKNIDDVLAQLSTTMGDSLWQQITKFVDFMSDAQADLKSPEKLVYVIGIINQLKVKIANLEIPTTTTTDDIKELVNKLSYSLFGKLVESIPTDDFYSLVDESILQSATIETVDIPVRPSLKLVQALYKLSSNYLSVAQNSNNSNIYLESRVTEDFIKCKNKWFQEYLMEKVFLNGIEKSIKNKNEKSHNSTAIKDDNDSDGKELSERTMEDKIINLDGTKIEAKEENKRKKTTKDKSDEETKDESEEKIEDRTDESNRISLDQVEENANQSESESKDKEPESNEEDVNVEETKLVNETTPLSKTQALNILANYTFLLHFIHSRVDLNDIESITELIKTHYGGEIEISSIKIVIDGVCSFFKSQKSVYLPLSIIN</sequence>
<dbReference type="GeneID" id="8044923"/>
<comment type="similarity">
    <text evidence="2">Belongs to the COG1 family.</text>
</comment>
<dbReference type="Pfam" id="PF08700">
    <property type="entry name" value="VPS51_Exo84_N"/>
    <property type="match status" value="1"/>
</dbReference>
<evidence type="ECO:0000313" key="9">
    <source>
        <dbReference type="CGD" id="CAL0000164010"/>
    </source>
</evidence>
<dbReference type="EMBL" id="FM992688">
    <property type="protein sequence ID" value="CAX45031.1"/>
    <property type="molecule type" value="Genomic_DNA"/>
</dbReference>
<evidence type="ECO:0000256" key="2">
    <source>
        <dbReference type="ARBA" id="ARBA00006653"/>
    </source>
</evidence>
<dbReference type="Proteomes" id="UP000002605">
    <property type="component" value="Chromosome 1"/>
</dbReference>
<evidence type="ECO:0000256" key="5">
    <source>
        <dbReference type="ARBA" id="ARBA00022927"/>
    </source>
</evidence>
<gene>
    <name evidence="9" type="ordered locus">Cd36_07300</name>
    <name evidence="10" type="ORF">CD36_07300</name>
</gene>
<proteinExistence type="inferred from homology"/>
<dbReference type="PANTHER" id="PTHR31658">
    <property type="entry name" value="CONSERVED OLIGOMERIC GOLGI COMPLEX SUBUNIT 1"/>
    <property type="match status" value="1"/>
</dbReference>
<evidence type="ECO:0000313" key="11">
    <source>
        <dbReference type="Proteomes" id="UP000002605"/>
    </source>
</evidence>
<dbReference type="AlphaFoldDB" id="B9W8G0"/>
<dbReference type="CGD" id="CAL0000164010">
    <property type="gene designation" value="Cd36_07300"/>
</dbReference>
<protein>
    <recommendedName>
        <fullName evidence="3">Conserved oligomeric Golgi complex subunit 1</fullName>
    </recommendedName>
</protein>
<keyword evidence="4" id="KW-0813">Transport</keyword>
<organism evidence="10 11">
    <name type="scientific">Candida dubliniensis (strain CD36 / ATCC MYA-646 / CBS 7987 / NCPF 3949 / NRRL Y-17841)</name>
    <name type="common">Yeast</name>
    <dbReference type="NCBI Taxonomy" id="573826"/>
    <lineage>
        <taxon>Eukaryota</taxon>
        <taxon>Fungi</taxon>
        <taxon>Dikarya</taxon>
        <taxon>Ascomycota</taxon>
        <taxon>Saccharomycotina</taxon>
        <taxon>Pichiomycetes</taxon>
        <taxon>Debaryomycetaceae</taxon>
        <taxon>Candida/Lodderomyces clade</taxon>
        <taxon>Candida</taxon>
    </lineage>
</organism>
<name>B9W8G0_CANDC</name>
<keyword evidence="11" id="KW-1185">Reference proteome</keyword>
<evidence type="ECO:0000313" key="10">
    <source>
        <dbReference type="EMBL" id="CAX45031.1"/>
    </source>
</evidence>
<dbReference type="GO" id="GO:0017119">
    <property type="term" value="C:Golgi transport complex"/>
    <property type="evidence" value="ECO:0007669"/>
    <property type="project" value="InterPro"/>
</dbReference>
<dbReference type="GO" id="GO:0006891">
    <property type="term" value="P:intra-Golgi vesicle-mediated transport"/>
    <property type="evidence" value="ECO:0007669"/>
    <property type="project" value="InterPro"/>
</dbReference>